<evidence type="ECO:0000313" key="2">
    <source>
        <dbReference type="EMBL" id="KKW26934.1"/>
    </source>
</evidence>
<organism evidence="2 3">
    <name type="scientific">candidate division Kazan bacterium GW2011_GWB1_52_7</name>
    <dbReference type="NCBI Taxonomy" id="1620414"/>
    <lineage>
        <taxon>Bacteria</taxon>
        <taxon>Bacteria division Kazan-3B-28</taxon>
    </lineage>
</organism>
<keyword evidence="1" id="KW-0472">Membrane</keyword>
<comment type="caution">
    <text evidence="2">The sequence shown here is derived from an EMBL/GenBank/DDBJ whole genome shotgun (WGS) entry which is preliminary data.</text>
</comment>
<feature type="transmembrane region" description="Helical" evidence="1">
    <location>
        <begin position="6"/>
        <end position="27"/>
    </location>
</feature>
<evidence type="ECO:0000256" key="1">
    <source>
        <dbReference type="SAM" id="Phobius"/>
    </source>
</evidence>
<proteinExistence type="predicted"/>
<dbReference type="Proteomes" id="UP000034913">
    <property type="component" value="Unassembled WGS sequence"/>
</dbReference>
<dbReference type="AlphaFoldDB" id="A0A0G2A3Z3"/>
<keyword evidence="1" id="KW-1133">Transmembrane helix</keyword>
<gene>
    <name evidence="2" type="ORF">VF00_C0002G0259</name>
</gene>
<reference evidence="2 3" key="1">
    <citation type="journal article" date="2015" name="Nature">
        <title>rRNA introns, odd ribosomes, and small enigmatic genomes across a large radiation of phyla.</title>
        <authorList>
            <person name="Brown C.T."/>
            <person name="Hug L.A."/>
            <person name="Thomas B.C."/>
            <person name="Sharon I."/>
            <person name="Castelle C.J."/>
            <person name="Singh A."/>
            <person name="Wilkins M.J."/>
            <person name="Williams K.H."/>
            <person name="Banfield J.F."/>
        </authorList>
    </citation>
    <scope>NUCLEOTIDE SEQUENCE [LARGE SCALE GENOMIC DNA]</scope>
</reference>
<sequence length="178" mass="19553">MLKNPTMWFLIGAIIIIALLANWMGLLPKINLVPAQPSLATSNNYIPPAAPATASSSNSQGFFVGSERGKALLPTAKDGKARLQGEFTEFWGKPEAEINIVAREFDVFARPAVSLGMIFGVREIEFFPLDRSSGTTNFVQYLGDTKQGSAQFHVSLSPGKYLLRNYYDPNSFFLLEVS</sequence>
<name>A0A0G2A3Z3_UNCK3</name>
<evidence type="ECO:0000313" key="3">
    <source>
        <dbReference type="Proteomes" id="UP000034913"/>
    </source>
</evidence>
<dbReference type="EMBL" id="LCRB01000002">
    <property type="protein sequence ID" value="KKW26934.1"/>
    <property type="molecule type" value="Genomic_DNA"/>
</dbReference>
<keyword evidence="1" id="KW-0812">Transmembrane</keyword>
<accession>A0A0G2A3Z3</accession>
<protein>
    <submittedName>
        <fullName evidence="2">Uncharacterized protein</fullName>
    </submittedName>
</protein>